<evidence type="ECO:0000256" key="1">
    <source>
        <dbReference type="SAM" id="MobiDB-lite"/>
    </source>
</evidence>
<dbReference type="EMBL" id="JABFTP020000021">
    <property type="protein sequence ID" value="KAL3268918.1"/>
    <property type="molecule type" value="Genomic_DNA"/>
</dbReference>
<evidence type="ECO:0000313" key="3">
    <source>
        <dbReference type="Proteomes" id="UP001516400"/>
    </source>
</evidence>
<feature type="region of interest" description="Disordered" evidence="1">
    <location>
        <begin position="80"/>
        <end position="110"/>
    </location>
</feature>
<name>A0ABD2MRE3_9CUCU</name>
<proteinExistence type="predicted"/>
<protein>
    <submittedName>
        <fullName evidence="2">Uncharacterized protein</fullName>
    </submittedName>
</protein>
<keyword evidence="3" id="KW-1185">Reference proteome</keyword>
<evidence type="ECO:0000313" key="2">
    <source>
        <dbReference type="EMBL" id="KAL3268918.1"/>
    </source>
</evidence>
<gene>
    <name evidence="2" type="ORF">HHI36_008005</name>
</gene>
<dbReference type="Proteomes" id="UP001516400">
    <property type="component" value="Unassembled WGS sequence"/>
</dbReference>
<organism evidence="2 3">
    <name type="scientific">Cryptolaemus montrouzieri</name>
    <dbReference type="NCBI Taxonomy" id="559131"/>
    <lineage>
        <taxon>Eukaryota</taxon>
        <taxon>Metazoa</taxon>
        <taxon>Ecdysozoa</taxon>
        <taxon>Arthropoda</taxon>
        <taxon>Hexapoda</taxon>
        <taxon>Insecta</taxon>
        <taxon>Pterygota</taxon>
        <taxon>Neoptera</taxon>
        <taxon>Endopterygota</taxon>
        <taxon>Coleoptera</taxon>
        <taxon>Polyphaga</taxon>
        <taxon>Cucujiformia</taxon>
        <taxon>Coccinelloidea</taxon>
        <taxon>Coccinellidae</taxon>
        <taxon>Scymninae</taxon>
        <taxon>Scymnini</taxon>
        <taxon>Cryptolaemus</taxon>
    </lineage>
</organism>
<accession>A0ABD2MRE3</accession>
<comment type="caution">
    <text evidence="2">The sequence shown here is derived from an EMBL/GenBank/DDBJ whole genome shotgun (WGS) entry which is preliminary data.</text>
</comment>
<reference evidence="2 3" key="1">
    <citation type="journal article" date="2021" name="BMC Biol.">
        <title>Horizontally acquired antibacterial genes associated with adaptive radiation of ladybird beetles.</title>
        <authorList>
            <person name="Li H.S."/>
            <person name="Tang X.F."/>
            <person name="Huang Y.H."/>
            <person name="Xu Z.Y."/>
            <person name="Chen M.L."/>
            <person name="Du X.Y."/>
            <person name="Qiu B.Y."/>
            <person name="Chen P.T."/>
            <person name="Zhang W."/>
            <person name="Slipinski A."/>
            <person name="Escalona H.E."/>
            <person name="Waterhouse R.M."/>
            <person name="Zwick A."/>
            <person name="Pang H."/>
        </authorList>
    </citation>
    <scope>NUCLEOTIDE SEQUENCE [LARGE SCALE GENOMIC DNA]</scope>
    <source>
        <strain evidence="2">SYSU2018</strain>
    </source>
</reference>
<sequence length="110" mass="12710">MKQHGENADLTDELSEISDRLDKQQRRALYLKQEFIEAEKILTDKLLDESSEKEKLVKKLTESDSRNHMTPKIFVNKATQTTRNQTLTKESCSQTEKQKTGNENANIAKK</sequence>
<dbReference type="AlphaFoldDB" id="A0ABD2MRE3"/>